<name>F6R4F1_MONDO</name>
<feature type="transmembrane region" description="Helical" evidence="17">
    <location>
        <begin position="85"/>
        <end position="110"/>
    </location>
</feature>
<reference evidence="19" key="3">
    <citation type="submission" date="2025-09" db="UniProtKB">
        <authorList>
            <consortium name="Ensembl"/>
        </authorList>
    </citation>
    <scope>IDENTIFICATION</scope>
</reference>
<dbReference type="PRINTS" id="PR00358">
    <property type="entry name" value="BOMBESINR"/>
</dbReference>
<dbReference type="GO" id="GO:0008188">
    <property type="term" value="F:neuropeptide receptor activity"/>
    <property type="evidence" value="ECO:0000318"/>
    <property type="project" value="GO_Central"/>
</dbReference>
<feature type="transmembrane region" description="Helical" evidence="17">
    <location>
        <begin position="42"/>
        <end position="73"/>
    </location>
</feature>
<reference evidence="19 20" key="1">
    <citation type="journal article" date="2007" name="Nature">
        <title>Genome of the marsupial Monodelphis domestica reveals innovation in non-coding sequences.</title>
        <authorList>
            <person name="Mikkelsen T.S."/>
            <person name="Wakefield M.J."/>
            <person name="Aken B."/>
            <person name="Amemiya C.T."/>
            <person name="Chang J.L."/>
            <person name="Duke S."/>
            <person name="Garber M."/>
            <person name="Gentles A.J."/>
            <person name="Goodstadt L."/>
            <person name="Heger A."/>
            <person name="Jurka J."/>
            <person name="Kamal M."/>
            <person name="Mauceli E."/>
            <person name="Searle S.M."/>
            <person name="Sharpe T."/>
            <person name="Baker M.L."/>
            <person name="Batzer M.A."/>
            <person name="Benos P.V."/>
            <person name="Belov K."/>
            <person name="Clamp M."/>
            <person name="Cook A."/>
            <person name="Cuff J."/>
            <person name="Das R."/>
            <person name="Davidow L."/>
            <person name="Deakin J.E."/>
            <person name="Fazzari M.J."/>
            <person name="Glass J.L."/>
            <person name="Grabherr M."/>
            <person name="Greally J.M."/>
            <person name="Gu W."/>
            <person name="Hore T.A."/>
            <person name="Huttley G.A."/>
            <person name="Kleber M."/>
            <person name="Jirtle R.L."/>
            <person name="Koina E."/>
            <person name="Lee J.T."/>
            <person name="Mahony S."/>
            <person name="Marra M.A."/>
            <person name="Miller R.D."/>
            <person name="Nicholls R.D."/>
            <person name="Oda M."/>
            <person name="Papenfuss A.T."/>
            <person name="Parra Z.E."/>
            <person name="Pollock D.D."/>
            <person name="Ray D.A."/>
            <person name="Schein J.E."/>
            <person name="Speed T.P."/>
            <person name="Thompson K."/>
            <person name="VandeBerg J.L."/>
            <person name="Wade C.M."/>
            <person name="Walker J.A."/>
            <person name="Waters P.D."/>
            <person name="Webber C."/>
            <person name="Weidman J.R."/>
            <person name="Xie X."/>
            <person name="Zody M.C."/>
            <person name="Baldwin J."/>
            <person name="Abdouelleil A."/>
            <person name="Abdulkadir J."/>
            <person name="Abebe A."/>
            <person name="Abera B."/>
            <person name="Abreu J."/>
            <person name="Acer S.C."/>
            <person name="Aftuck L."/>
            <person name="Alexander A."/>
            <person name="An P."/>
            <person name="Anderson E."/>
            <person name="Anderson S."/>
            <person name="Arachi H."/>
            <person name="Azer M."/>
            <person name="Bachantsang P."/>
            <person name="Barry A."/>
            <person name="Bayul T."/>
            <person name="Berlin A."/>
            <person name="Bessette D."/>
            <person name="Bloom T."/>
            <person name="Bloom T."/>
            <person name="Boguslavskiy L."/>
            <person name="Bonnet C."/>
            <person name="Boukhgalter B."/>
            <person name="Bourzgui I."/>
            <person name="Brown A."/>
            <person name="Cahill P."/>
            <person name="Channer S."/>
            <person name="Cheshatsang Y."/>
            <person name="Chuda L."/>
            <person name="Citroen M."/>
            <person name="Collymore A."/>
            <person name="Cooke P."/>
            <person name="Costello M."/>
            <person name="D'Aco K."/>
            <person name="Daza R."/>
            <person name="De Haan G."/>
            <person name="DeGray S."/>
            <person name="DeMaso C."/>
            <person name="Dhargay N."/>
            <person name="Dooley K."/>
            <person name="Dooley E."/>
            <person name="Doricent M."/>
            <person name="Dorje P."/>
            <person name="Dorjee K."/>
            <person name="Dupes A."/>
            <person name="Elong R."/>
            <person name="Falk J."/>
            <person name="Farina A."/>
            <person name="Faro S."/>
            <person name="Ferguson D."/>
            <person name="Fisher S."/>
            <person name="Foley C.D."/>
            <person name="Franke A."/>
            <person name="Friedrich D."/>
            <person name="Gadbois L."/>
            <person name="Gearin G."/>
            <person name="Gearin C.R."/>
            <person name="Giannoukos G."/>
            <person name="Goode T."/>
            <person name="Graham J."/>
            <person name="Grandbois E."/>
            <person name="Grewal S."/>
            <person name="Gyaltsen K."/>
            <person name="Hafez N."/>
            <person name="Hagos B."/>
            <person name="Hall J."/>
            <person name="Henson C."/>
            <person name="Hollinger A."/>
            <person name="Honan T."/>
            <person name="Huard M.D."/>
            <person name="Hughes L."/>
            <person name="Hurhula B."/>
            <person name="Husby M.E."/>
            <person name="Kamat A."/>
            <person name="Kanga B."/>
            <person name="Kashin S."/>
            <person name="Khazanovich D."/>
            <person name="Kisner P."/>
            <person name="Lance K."/>
            <person name="Lara M."/>
            <person name="Lee W."/>
            <person name="Lennon N."/>
            <person name="Letendre F."/>
            <person name="LeVine R."/>
            <person name="Lipovsky A."/>
            <person name="Liu X."/>
            <person name="Liu J."/>
            <person name="Liu S."/>
            <person name="Lokyitsang T."/>
            <person name="Lokyitsang Y."/>
            <person name="Lubonja R."/>
            <person name="Lui A."/>
            <person name="MacDonald P."/>
            <person name="Magnisalis V."/>
            <person name="Maru K."/>
            <person name="Matthews C."/>
            <person name="McCusker W."/>
            <person name="McDonough S."/>
            <person name="Mehta T."/>
            <person name="Meldrim J."/>
            <person name="Meneus L."/>
            <person name="Mihai O."/>
            <person name="Mihalev A."/>
            <person name="Mihova T."/>
            <person name="Mittelman R."/>
            <person name="Mlenga V."/>
            <person name="Montmayeur A."/>
            <person name="Mulrain L."/>
            <person name="Navidi A."/>
            <person name="Naylor J."/>
            <person name="Negash T."/>
            <person name="Nguyen T."/>
            <person name="Nguyen N."/>
            <person name="Nicol R."/>
            <person name="Norbu C."/>
            <person name="Norbu N."/>
            <person name="Novod N."/>
            <person name="O'Neill B."/>
            <person name="Osman S."/>
            <person name="Markiewicz E."/>
            <person name="Oyono O.L."/>
            <person name="Patti C."/>
            <person name="Phunkhang P."/>
            <person name="Pierre F."/>
            <person name="Priest M."/>
            <person name="Raghuraman S."/>
            <person name="Rege F."/>
            <person name="Reyes R."/>
            <person name="Rise C."/>
            <person name="Rogov P."/>
            <person name="Ross K."/>
            <person name="Ryan E."/>
            <person name="Settipalli S."/>
            <person name="Shea T."/>
            <person name="Sherpa N."/>
            <person name="Shi L."/>
            <person name="Shih D."/>
            <person name="Sparrow T."/>
            <person name="Spaulding J."/>
            <person name="Stalker J."/>
            <person name="Stange-Thomann N."/>
            <person name="Stavropoulos S."/>
            <person name="Stone C."/>
            <person name="Strader C."/>
            <person name="Tesfaye S."/>
            <person name="Thomson T."/>
            <person name="Thoulutsang Y."/>
            <person name="Thoulutsang D."/>
            <person name="Topham K."/>
            <person name="Topping I."/>
            <person name="Tsamla T."/>
            <person name="Vassiliev H."/>
            <person name="Vo A."/>
            <person name="Wangchuk T."/>
            <person name="Wangdi T."/>
            <person name="Weiand M."/>
            <person name="Wilkinson J."/>
            <person name="Wilson A."/>
            <person name="Yadav S."/>
            <person name="Young G."/>
            <person name="Yu Q."/>
            <person name="Zembek L."/>
            <person name="Zhong D."/>
            <person name="Zimmer A."/>
            <person name="Zwirko Z."/>
            <person name="Jaffe D.B."/>
            <person name="Alvarez P."/>
            <person name="Brockman W."/>
            <person name="Butler J."/>
            <person name="Chin C."/>
            <person name="Gnerre S."/>
            <person name="MacCallum I."/>
            <person name="Graves J.A."/>
            <person name="Ponting C.P."/>
            <person name="Breen M."/>
            <person name="Samollow P.B."/>
            <person name="Lander E.S."/>
            <person name="Lindblad-Toh K."/>
        </authorList>
    </citation>
    <scope>NUCLEOTIDE SEQUENCE [LARGE SCALE GENOMIC DNA]</scope>
</reference>
<feature type="transmembrane region" description="Helical" evidence="17">
    <location>
        <begin position="216"/>
        <end position="239"/>
    </location>
</feature>
<keyword evidence="11 15" id="KW-0675">Receptor</keyword>
<dbReference type="PROSITE" id="PS00237">
    <property type="entry name" value="G_PROTEIN_RECEP_F1_1"/>
    <property type="match status" value="1"/>
</dbReference>
<feature type="domain" description="G-protein coupled receptors family 1 profile" evidence="18">
    <location>
        <begin position="64"/>
        <end position="330"/>
    </location>
</feature>
<dbReference type="AlphaFoldDB" id="F6R4F1"/>
<evidence type="ECO:0000256" key="7">
    <source>
        <dbReference type="ARBA" id="ARBA00023040"/>
    </source>
</evidence>
<evidence type="ECO:0000256" key="1">
    <source>
        <dbReference type="ARBA" id="ARBA00004651"/>
    </source>
</evidence>
<dbReference type="GeneTree" id="ENSGT01150000286942"/>
<dbReference type="HOGENOM" id="CLU_009579_6_2_1"/>
<comment type="subcellular location">
    <subcellularLocation>
        <location evidence="1">Cell membrane</location>
        <topology evidence="1">Multi-pass membrane protein</topology>
    </subcellularLocation>
</comment>
<keyword evidence="4" id="KW-1003">Cell membrane</keyword>
<dbReference type="eggNOG" id="KOG3656">
    <property type="taxonomic scope" value="Eukaryota"/>
</dbReference>
<evidence type="ECO:0000256" key="6">
    <source>
        <dbReference type="ARBA" id="ARBA00022989"/>
    </source>
</evidence>
<evidence type="ECO:0000256" key="3">
    <source>
        <dbReference type="ARBA" id="ARBA00015031"/>
    </source>
</evidence>
<dbReference type="STRING" id="13616.ENSMODP00000017618"/>
<dbReference type="SUPFAM" id="SSF81321">
    <property type="entry name" value="Family A G protein-coupled receptor-like"/>
    <property type="match status" value="1"/>
</dbReference>
<dbReference type="FunCoup" id="F6R4F1">
    <property type="interactions" value="144"/>
</dbReference>
<dbReference type="GeneID" id="100009904"/>
<dbReference type="OMA" id="TNKGRTG"/>
<evidence type="ECO:0000256" key="2">
    <source>
        <dbReference type="ARBA" id="ARBA00011550"/>
    </source>
</evidence>
<comment type="similarity">
    <text evidence="15">Belongs to the G-protein coupled receptor 1 family.</text>
</comment>
<evidence type="ECO:0000256" key="13">
    <source>
        <dbReference type="ARBA" id="ARBA00023224"/>
    </source>
</evidence>
<evidence type="ECO:0000256" key="5">
    <source>
        <dbReference type="ARBA" id="ARBA00022692"/>
    </source>
</evidence>
<evidence type="ECO:0000256" key="9">
    <source>
        <dbReference type="ARBA" id="ARBA00023139"/>
    </source>
</evidence>
<dbReference type="OrthoDB" id="10049706at2759"/>
<keyword evidence="14" id="KW-0449">Lipoprotein</keyword>
<gene>
    <name evidence="19" type="primary">BRS3</name>
</gene>
<reference evidence="19" key="2">
    <citation type="submission" date="2025-08" db="UniProtKB">
        <authorList>
            <consortium name="Ensembl"/>
        </authorList>
    </citation>
    <scope>IDENTIFICATION</scope>
</reference>
<dbReference type="GO" id="GO:0007186">
    <property type="term" value="P:G protein-coupled receptor signaling pathway"/>
    <property type="evidence" value="ECO:0000318"/>
    <property type="project" value="GO_Central"/>
</dbReference>
<dbReference type="InterPro" id="IPR001556">
    <property type="entry name" value="Bombsn_rcpt-like"/>
</dbReference>
<feature type="transmembrane region" description="Helical" evidence="17">
    <location>
        <begin position="269"/>
        <end position="293"/>
    </location>
</feature>
<feature type="transmembrane region" description="Helical" evidence="17">
    <location>
        <begin position="122"/>
        <end position="143"/>
    </location>
</feature>
<evidence type="ECO:0000256" key="8">
    <source>
        <dbReference type="ARBA" id="ARBA00023136"/>
    </source>
</evidence>
<evidence type="ECO:0000256" key="16">
    <source>
        <dbReference type="SAM" id="MobiDB-lite"/>
    </source>
</evidence>
<protein>
    <recommendedName>
        <fullName evidence="3">Bombesin receptor subtype-3</fullName>
    </recommendedName>
</protein>
<keyword evidence="6 17" id="KW-1133">Transmembrane helix</keyword>
<keyword evidence="9" id="KW-0564">Palmitate</keyword>
<evidence type="ECO:0000313" key="19">
    <source>
        <dbReference type="Ensembl" id="ENSMODP00000017618.2"/>
    </source>
</evidence>
<keyword evidence="7 15" id="KW-0297">G-protein coupled receptor</keyword>
<evidence type="ECO:0000259" key="18">
    <source>
        <dbReference type="PROSITE" id="PS50262"/>
    </source>
</evidence>
<keyword evidence="10" id="KW-1015">Disulfide bond</keyword>
<dbReference type="InParanoid" id="F6R4F1"/>
<keyword evidence="8 17" id="KW-0472">Membrane</keyword>
<dbReference type="PANTHER" id="PTHR45695">
    <property type="entry name" value="LEUCOKININ RECEPTOR-RELATED"/>
    <property type="match status" value="1"/>
</dbReference>
<keyword evidence="12" id="KW-0325">Glycoprotein</keyword>
<evidence type="ECO:0000313" key="20">
    <source>
        <dbReference type="Proteomes" id="UP000002280"/>
    </source>
</evidence>
<evidence type="ECO:0000256" key="4">
    <source>
        <dbReference type="ARBA" id="ARBA00022475"/>
    </source>
</evidence>
<dbReference type="Ensembl" id="ENSMODT00000017945.3">
    <property type="protein sequence ID" value="ENSMODP00000017618.2"/>
    <property type="gene ID" value="ENSMODG00000014090.3"/>
</dbReference>
<dbReference type="InterPro" id="IPR000276">
    <property type="entry name" value="GPCR_Rhodpsn"/>
</dbReference>
<dbReference type="GO" id="GO:0005886">
    <property type="term" value="C:plasma membrane"/>
    <property type="evidence" value="ECO:0000318"/>
    <property type="project" value="GO_Central"/>
</dbReference>
<evidence type="ECO:0000256" key="17">
    <source>
        <dbReference type="SAM" id="Phobius"/>
    </source>
</evidence>
<sequence>MSQGQLTLPNQTFHLITDDIAPSASSIFNDSMDERRTEDTSIGSQILCTIFLTYSVIISVGLIGNVALIKVFFKIKSMQTVPNIFITSLAFGDLLLLITCVPVDATQYIADTWLFGRLGCKLLSFIQLTSVGVSVFTLTILSADRYKAIVKPLELPASDAFLKTCGKVACVWIFAMVLAIPEAVFSDLYPFYNPAKNESFEACAPYPVSEKNRQEAHSLLCFLVFYIIPLTVISVYYVLIARALYKSTIEMPAEEQEHARKQIESRKRVAKTVLVLVGFFAVCWLPNHLLYLYRSFNYRSSIDSSTLHLVATIFSRALAFSNSCVNPFALYWLSKTFRQHFKTQIFCFKFKCPRRSMVTRNLATGLASATRSTQAVFCLQMEQREEETEKGEGQKDFREANIS</sequence>
<dbReference type="PRINTS" id="PR00237">
    <property type="entry name" value="GPCRRHODOPSN"/>
</dbReference>
<comment type="subunit">
    <text evidence="2">Interacts with C6orf89.</text>
</comment>
<evidence type="ECO:0000256" key="14">
    <source>
        <dbReference type="ARBA" id="ARBA00023288"/>
    </source>
</evidence>
<dbReference type="InterPro" id="IPR017452">
    <property type="entry name" value="GPCR_Rhodpsn_7TM"/>
</dbReference>
<feature type="transmembrane region" description="Helical" evidence="17">
    <location>
        <begin position="313"/>
        <end position="333"/>
    </location>
</feature>
<dbReference type="CTD" id="680"/>
<dbReference type="Gene3D" id="1.20.1070.10">
    <property type="entry name" value="Rhodopsin 7-helix transmembrane proteins"/>
    <property type="match status" value="1"/>
</dbReference>
<proteinExistence type="inferred from homology"/>
<dbReference type="PANTHER" id="PTHR45695:SF6">
    <property type="entry name" value="BOMBESIN RECEPTOR SUBTYPE-3"/>
    <property type="match status" value="1"/>
</dbReference>
<dbReference type="RefSeq" id="XP_007507405.1">
    <property type="nucleotide sequence ID" value="XM_007507343.3"/>
</dbReference>
<keyword evidence="13 15" id="KW-0807">Transducer</keyword>
<dbReference type="PROSITE" id="PS50262">
    <property type="entry name" value="G_PROTEIN_RECEP_F1_2"/>
    <property type="match status" value="1"/>
</dbReference>
<accession>F6R4F1</accession>
<keyword evidence="5 15" id="KW-0812">Transmembrane</keyword>
<feature type="region of interest" description="Disordered" evidence="16">
    <location>
        <begin position="384"/>
        <end position="403"/>
    </location>
</feature>
<feature type="transmembrane region" description="Helical" evidence="17">
    <location>
        <begin position="164"/>
        <end position="185"/>
    </location>
</feature>
<feature type="compositionally biased region" description="Basic and acidic residues" evidence="16">
    <location>
        <begin position="390"/>
        <end position="403"/>
    </location>
</feature>
<evidence type="ECO:0000256" key="11">
    <source>
        <dbReference type="ARBA" id="ARBA00023170"/>
    </source>
</evidence>
<dbReference type="Proteomes" id="UP000002280">
    <property type="component" value="Chromosome X"/>
</dbReference>
<evidence type="ECO:0000256" key="12">
    <source>
        <dbReference type="ARBA" id="ARBA00023180"/>
    </source>
</evidence>
<dbReference type="SMART" id="SM01381">
    <property type="entry name" value="7TM_GPCR_Srsx"/>
    <property type="match status" value="1"/>
</dbReference>
<organism evidence="19 20">
    <name type="scientific">Monodelphis domestica</name>
    <name type="common">Gray short-tailed opossum</name>
    <dbReference type="NCBI Taxonomy" id="13616"/>
    <lineage>
        <taxon>Eukaryota</taxon>
        <taxon>Metazoa</taxon>
        <taxon>Chordata</taxon>
        <taxon>Craniata</taxon>
        <taxon>Vertebrata</taxon>
        <taxon>Euteleostomi</taxon>
        <taxon>Mammalia</taxon>
        <taxon>Metatheria</taxon>
        <taxon>Didelphimorphia</taxon>
        <taxon>Didelphidae</taxon>
        <taxon>Monodelphis</taxon>
    </lineage>
</organism>
<dbReference type="FunFam" id="1.20.1070.10:FF:000166">
    <property type="entry name" value="Bombesin receptor subtype-3"/>
    <property type="match status" value="1"/>
</dbReference>
<evidence type="ECO:0000256" key="15">
    <source>
        <dbReference type="RuleBase" id="RU000688"/>
    </source>
</evidence>
<dbReference type="Bgee" id="ENSMODG00000014090">
    <property type="expression patterns" value="Expressed in spinal cord and 2 other cell types or tissues"/>
</dbReference>
<evidence type="ECO:0000256" key="10">
    <source>
        <dbReference type="ARBA" id="ARBA00023157"/>
    </source>
</evidence>
<keyword evidence="20" id="KW-1185">Reference proteome</keyword>
<dbReference type="KEGG" id="mdo:100009904"/>
<dbReference type="Pfam" id="PF00001">
    <property type="entry name" value="7tm_1"/>
    <property type="match status" value="1"/>
</dbReference>